<evidence type="ECO:0000313" key="9">
    <source>
        <dbReference type="Proteomes" id="UP000240811"/>
    </source>
</evidence>
<dbReference type="GO" id="GO:0006353">
    <property type="term" value="P:DNA-templated transcription termination"/>
    <property type="evidence" value="ECO:0007669"/>
    <property type="project" value="UniProtKB-UniRule"/>
</dbReference>
<keyword evidence="3 6" id="KW-0694">RNA-binding</keyword>
<gene>
    <name evidence="6" type="primary">nusB</name>
    <name evidence="8" type="ORF">C4617_01860</name>
</gene>
<evidence type="ECO:0000256" key="4">
    <source>
        <dbReference type="ARBA" id="ARBA00023015"/>
    </source>
</evidence>
<evidence type="ECO:0000256" key="6">
    <source>
        <dbReference type="HAMAP-Rule" id="MF_00073"/>
    </source>
</evidence>
<accession>A0A2T4VXU3</accession>
<dbReference type="PANTHER" id="PTHR11078">
    <property type="entry name" value="N UTILIZATION SUBSTANCE PROTEIN B-RELATED"/>
    <property type="match status" value="1"/>
</dbReference>
<dbReference type="NCBIfam" id="TIGR01951">
    <property type="entry name" value="nusB"/>
    <property type="match status" value="1"/>
</dbReference>
<dbReference type="InterPro" id="IPR006027">
    <property type="entry name" value="NusB_RsmB_TIM44"/>
</dbReference>
<keyword evidence="2 6" id="KW-0889">Transcription antitermination</keyword>
<keyword evidence="4 6" id="KW-0805">Transcription regulation</keyword>
<dbReference type="Pfam" id="PF01029">
    <property type="entry name" value="NusB"/>
    <property type="match status" value="1"/>
</dbReference>
<evidence type="ECO:0000256" key="3">
    <source>
        <dbReference type="ARBA" id="ARBA00022884"/>
    </source>
</evidence>
<comment type="similarity">
    <text evidence="1 6">Belongs to the NusB family.</text>
</comment>
<dbReference type="GO" id="GO:0031564">
    <property type="term" value="P:transcription antitermination"/>
    <property type="evidence" value="ECO:0007669"/>
    <property type="project" value="UniProtKB-KW"/>
</dbReference>
<evidence type="ECO:0000256" key="2">
    <source>
        <dbReference type="ARBA" id="ARBA00022814"/>
    </source>
</evidence>
<organism evidence="8 9">
    <name type="scientific">Candidatus Liberibacter europaeus</name>
    <dbReference type="NCBI Taxonomy" id="744859"/>
    <lineage>
        <taxon>Bacteria</taxon>
        <taxon>Pseudomonadati</taxon>
        <taxon>Pseudomonadota</taxon>
        <taxon>Alphaproteobacteria</taxon>
        <taxon>Hyphomicrobiales</taxon>
        <taxon>Rhizobiaceae</taxon>
        <taxon>Liberibacter</taxon>
    </lineage>
</organism>
<evidence type="ECO:0000259" key="7">
    <source>
        <dbReference type="Pfam" id="PF01029"/>
    </source>
</evidence>
<proteinExistence type="inferred from homology"/>
<dbReference type="Proteomes" id="UP000240811">
    <property type="component" value="Unassembled WGS sequence"/>
</dbReference>
<dbReference type="Gene3D" id="1.10.940.10">
    <property type="entry name" value="NusB-like"/>
    <property type="match status" value="1"/>
</dbReference>
<dbReference type="HAMAP" id="MF_00073">
    <property type="entry name" value="NusB"/>
    <property type="match status" value="1"/>
</dbReference>
<feature type="domain" description="NusB/RsmB/TIM44" evidence="7">
    <location>
        <begin position="18"/>
        <end position="152"/>
    </location>
</feature>
<protein>
    <recommendedName>
        <fullName evidence="6">Transcription antitermination protein NusB</fullName>
    </recommendedName>
    <alternativeName>
        <fullName evidence="6">Antitermination factor NusB</fullName>
    </alternativeName>
</protein>
<dbReference type="InterPro" id="IPR011605">
    <property type="entry name" value="NusB_fam"/>
</dbReference>
<evidence type="ECO:0000313" key="8">
    <source>
        <dbReference type="EMBL" id="PTL86588.1"/>
    </source>
</evidence>
<name>A0A2T4VXU3_9HYPH</name>
<dbReference type="GO" id="GO:0005829">
    <property type="term" value="C:cytosol"/>
    <property type="evidence" value="ECO:0007669"/>
    <property type="project" value="TreeGrafter"/>
</dbReference>
<dbReference type="SUPFAM" id="SSF48013">
    <property type="entry name" value="NusB-like"/>
    <property type="match status" value="1"/>
</dbReference>
<dbReference type="InterPro" id="IPR035926">
    <property type="entry name" value="NusB-like_sf"/>
</dbReference>
<comment type="caution">
    <text evidence="8">The sequence shown here is derived from an EMBL/GenBank/DDBJ whole genome shotgun (WGS) entry which is preliminary data.</text>
</comment>
<comment type="function">
    <text evidence="6">Involved in transcription antitermination. Required for transcription of ribosomal RNA (rRNA) genes. Binds specifically to the boxA antiterminator sequence of the ribosomal RNA (rrn) operons.</text>
</comment>
<reference evidence="9" key="1">
    <citation type="submission" date="2018-02" db="EMBL/GenBank/DDBJ databases">
        <title>Genome sequence of Candidatus Liberibacter europaeus.</title>
        <authorList>
            <person name="Frampton R.A."/>
            <person name="Thompson S.M."/>
            <person name="David C."/>
            <person name="Addison S.M."/>
            <person name="Smith G.R."/>
        </authorList>
    </citation>
    <scope>NUCLEOTIDE SEQUENCE [LARGE SCALE GENOMIC DNA]</scope>
</reference>
<dbReference type="GO" id="GO:0003723">
    <property type="term" value="F:RNA binding"/>
    <property type="evidence" value="ECO:0007669"/>
    <property type="project" value="UniProtKB-UniRule"/>
</dbReference>
<evidence type="ECO:0000256" key="1">
    <source>
        <dbReference type="ARBA" id="ARBA00005952"/>
    </source>
</evidence>
<sequence length="167" mass="19246">MDTQSDKANCKFAHKRRIARLSAIQALYKINIVNCSAEEVIDEYELYRFCTDIDEDIYTQVDLEWFRLIIRGVLDNQEFIDSAISSCLADGWSLSRLDLIVCCILRAGLFELIGCSSVPTEVVMSEYIAIAHAFFYRDEPKFINAILDRLSRIPEVIERRNHSIVKS</sequence>
<dbReference type="EMBL" id="PSQJ01000002">
    <property type="protein sequence ID" value="PTL86588.1"/>
    <property type="molecule type" value="Genomic_DNA"/>
</dbReference>
<keyword evidence="5 6" id="KW-0804">Transcription</keyword>
<evidence type="ECO:0000256" key="5">
    <source>
        <dbReference type="ARBA" id="ARBA00023163"/>
    </source>
</evidence>
<dbReference type="PANTHER" id="PTHR11078:SF3">
    <property type="entry name" value="ANTITERMINATION NUSB DOMAIN-CONTAINING PROTEIN"/>
    <property type="match status" value="1"/>
</dbReference>
<dbReference type="AlphaFoldDB" id="A0A2T4VXU3"/>